<accession>A0ABN0DT30</accession>
<feature type="domain" description="Gfo/Idh/MocA-like oxidoreductase N-terminal" evidence="1">
    <location>
        <begin position="2"/>
        <end position="119"/>
    </location>
</feature>
<dbReference type="InterPro" id="IPR000683">
    <property type="entry name" value="Gfo/Idh/MocA-like_OxRdtase_N"/>
</dbReference>
<name>A0ABN0DT30_9FIRM</name>
<gene>
    <name evidence="3" type="ORF">HMPREF9432_00030</name>
</gene>
<dbReference type="InterPro" id="IPR036291">
    <property type="entry name" value="NAD(P)-bd_dom_sf"/>
</dbReference>
<dbReference type="Gene3D" id="3.30.360.10">
    <property type="entry name" value="Dihydrodipicolinate Reductase, domain 2"/>
    <property type="match status" value="1"/>
</dbReference>
<protein>
    <recommendedName>
        <fullName evidence="5">Gfo/Idh/MocA-like oxidoreductase N-terminal domain-containing protein</fullName>
    </recommendedName>
</protein>
<dbReference type="Pfam" id="PF01408">
    <property type="entry name" value="GFO_IDH_MocA"/>
    <property type="match status" value="1"/>
</dbReference>
<dbReference type="Proteomes" id="UP000003175">
    <property type="component" value="Unassembled WGS sequence"/>
</dbReference>
<dbReference type="SUPFAM" id="SSF51735">
    <property type="entry name" value="NAD(P)-binding Rossmann-fold domains"/>
    <property type="match status" value="1"/>
</dbReference>
<evidence type="ECO:0000313" key="4">
    <source>
        <dbReference type="Proteomes" id="UP000003175"/>
    </source>
</evidence>
<dbReference type="Pfam" id="PF22725">
    <property type="entry name" value="GFO_IDH_MocA_C3"/>
    <property type="match status" value="1"/>
</dbReference>
<proteinExistence type="predicted"/>
<dbReference type="EMBL" id="ADGH01000002">
    <property type="protein sequence ID" value="EHG26174.1"/>
    <property type="molecule type" value="Genomic_DNA"/>
</dbReference>
<dbReference type="Gene3D" id="3.40.50.720">
    <property type="entry name" value="NAD(P)-binding Rossmann-like Domain"/>
    <property type="match status" value="1"/>
</dbReference>
<dbReference type="InterPro" id="IPR055170">
    <property type="entry name" value="GFO_IDH_MocA-like_dom"/>
</dbReference>
<evidence type="ECO:0008006" key="5">
    <source>
        <dbReference type="Google" id="ProtNLM"/>
    </source>
</evidence>
<evidence type="ECO:0000259" key="1">
    <source>
        <dbReference type="Pfam" id="PF01408"/>
    </source>
</evidence>
<feature type="domain" description="GFO/IDH/MocA-like oxidoreductase" evidence="2">
    <location>
        <begin position="140"/>
        <end position="248"/>
    </location>
</feature>
<reference evidence="3 4" key="1">
    <citation type="submission" date="2011-08" db="EMBL/GenBank/DDBJ databases">
        <title>The Genome Sequence of Selenomonas noxia F0398.</title>
        <authorList>
            <consortium name="The Broad Institute Genome Sequencing Platform"/>
            <person name="Earl A."/>
            <person name="Ward D."/>
            <person name="Feldgarden M."/>
            <person name="Gevers D."/>
            <person name="Izard J."/>
            <person name="Ganesan A."/>
            <person name="Blanton J.M."/>
            <person name="Baranova O.V."/>
            <person name="Tanner A.C."/>
            <person name="Dewhirst F.E."/>
            <person name="Young S.K."/>
            <person name="Zeng Q."/>
            <person name="Gargeya S."/>
            <person name="Fitzgerald M."/>
            <person name="Haas B."/>
            <person name="Abouelleil A."/>
            <person name="Alvarado L."/>
            <person name="Arachchi H.M."/>
            <person name="Berlin A."/>
            <person name="Brown A."/>
            <person name="Chapman S.B."/>
            <person name="Chen Z."/>
            <person name="Dunbar C."/>
            <person name="Freedman E."/>
            <person name="Gearin G."/>
            <person name="Gellesch M."/>
            <person name="Goldberg J."/>
            <person name="Griggs A."/>
            <person name="Gujja S."/>
            <person name="Heiman D."/>
            <person name="Howarth C."/>
            <person name="Larson L."/>
            <person name="Lui A."/>
            <person name="MacDonald P.J.P."/>
            <person name="Montmayeur A."/>
            <person name="Murphy C."/>
            <person name="Neiman D."/>
            <person name="Pearson M."/>
            <person name="Priest M."/>
            <person name="Roberts A."/>
            <person name="Saif S."/>
            <person name="Shea T."/>
            <person name="Shenoy N."/>
            <person name="Sisk P."/>
            <person name="Stolte C."/>
            <person name="Sykes S."/>
            <person name="Wortman J."/>
            <person name="Nusbaum C."/>
            <person name="Birren B."/>
        </authorList>
    </citation>
    <scope>NUCLEOTIDE SEQUENCE [LARGE SCALE GENOMIC DNA]</scope>
    <source>
        <strain evidence="3 4">F0398</strain>
    </source>
</reference>
<sequence>MKMAVVGTGMIAREALTALRQADGIEVTVLCARPHSRDKACALAREFGVPQVATDYGAMLAAHEADFVYLGIVNSAHFDYARQAIAAGWHVIVEKPFASTLAETEELIARAQAAKRYVFEAVTPLFLPNYRRIMEMLPMLGLIRLVQANYSQYSSRYDRYLDRDVAPVFDPSLSGGALYDLNVYNLSLIISLFGRPQSASYAANIGFNGIDTSGILTLRYDGFVASAAAAKDSMSPSFFMIQGESGWIHAEGTPNELCSFTVGLRGKEPRTYALNRYEHRMVHEFEAMRDIFERGDYARAEEGLHTTRTVMAVMEKARLMAGIQFRAD</sequence>
<dbReference type="PANTHER" id="PTHR43054:SF1">
    <property type="entry name" value="SCYLLO-INOSITOL 2-DEHYDROGENASE (NADP(+)) IOLU"/>
    <property type="match status" value="1"/>
</dbReference>
<dbReference type="RefSeq" id="WP_006695632.1">
    <property type="nucleotide sequence ID" value="NZ_JH376857.1"/>
</dbReference>
<dbReference type="PANTHER" id="PTHR43054">
    <property type="match status" value="1"/>
</dbReference>
<keyword evidence="4" id="KW-1185">Reference proteome</keyword>
<comment type="caution">
    <text evidence="3">The sequence shown here is derived from an EMBL/GenBank/DDBJ whole genome shotgun (WGS) entry which is preliminary data.</text>
</comment>
<evidence type="ECO:0000313" key="3">
    <source>
        <dbReference type="EMBL" id="EHG26174.1"/>
    </source>
</evidence>
<organism evidence="3 4">
    <name type="scientific">Selenomonas noxia F0398</name>
    <dbReference type="NCBI Taxonomy" id="702437"/>
    <lineage>
        <taxon>Bacteria</taxon>
        <taxon>Bacillati</taxon>
        <taxon>Bacillota</taxon>
        <taxon>Negativicutes</taxon>
        <taxon>Selenomonadales</taxon>
        <taxon>Selenomonadaceae</taxon>
        <taxon>Selenomonas</taxon>
    </lineage>
</organism>
<evidence type="ECO:0000259" key="2">
    <source>
        <dbReference type="Pfam" id="PF22725"/>
    </source>
</evidence>
<dbReference type="SUPFAM" id="SSF55347">
    <property type="entry name" value="Glyceraldehyde-3-phosphate dehydrogenase-like, C-terminal domain"/>
    <property type="match status" value="1"/>
</dbReference>